<dbReference type="Proteomes" id="UP001174136">
    <property type="component" value="Unassembled WGS sequence"/>
</dbReference>
<proteinExistence type="predicted"/>
<evidence type="ECO:0000313" key="3">
    <source>
        <dbReference type="Proteomes" id="UP001174136"/>
    </source>
</evidence>
<evidence type="ECO:0000313" key="2">
    <source>
        <dbReference type="EMBL" id="KAK0152495.1"/>
    </source>
</evidence>
<evidence type="ECO:0000259" key="1">
    <source>
        <dbReference type="PROSITE" id="PS00028"/>
    </source>
</evidence>
<sequence>MSERILQTETPKQRLKKKTQLSCFQCPTMFDTVQEMAVHMKTHCEQDLGHHRCDMCYKVVQPGVLC</sequence>
<feature type="domain" description="C2H2-type" evidence="1">
    <location>
        <begin position="23"/>
        <end position="43"/>
    </location>
</feature>
<gene>
    <name evidence="2" type="ORF">N1851_005988</name>
</gene>
<dbReference type="EMBL" id="JAOPHQ010000978">
    <property type="protein sequence ID" value="KAK0152495.1"/>
    <property type="molecule type" value="Genomic_DNA"/>
</dbReference>
<comment type="caution">
    <text evidence="2">The sequence shown here is derived from an EMBL/GenBank/DDBJ whole genome shotgun (WGS) entry which is preliminary data.</text>
</comment>
<dbReference type="InterPro" id="IPR013087">
    <property type="entry name" value="Znf_C2H2_type"/>
</dbReference>
<name>A0AA47P8S8_MERPO</name>
<dbReference type="AlphaFoldDB" id="A0AA47P8S8"/>
<protein>
    <recommendedName>
        <fullName evidence="1">C2H2-type domain-containing protein</fullName>
    </recommendedName>
</protein>
<dbReference type="PROSITE" id="PS00028">
    <property type="entry name" value="ZINC_FINGER_C2H2_1"/>
    <property type="match status" value="1"/>
</dbReference>
<organism evidence="2 3">
    <name type="scientific">Merluccius polli</name>
    <name type="common">Benguela hake</name>
    <name type="synonym">Merluccius cadenati</name>
    <dbReference type="NCBI Taxonomy" id="89951"/>
    <lineage>
        <taxon>Eukaryota</taxon>
        <taxon>Metazoa</taxon>
        <taxon>Chordata</taxon>
        <taxon>Craniata</taxon>
        <taxon>Vertebrata</taxon>
        <taxon>Euteleostomi</taxon>
        <taxon>Actinopterygii</taxon>
        <taxon>Neopterygii</taxon>
        <taxon>Teleostei</taxon>
        <taxon>Neoteleostei</taxon>
        <taxon>Acanthomorphata</taxon>
        <taxon>Zeiogadaria</taxon>
        <taxon>Gadariae</taxon>
        <taxon>Gadiformes</taxon>
        <taxon>Gadoidei</taxon>
        <taxon>Merlucciidae</taxon>
        <taxon>Merluccius</taxon>
    </lineage>
</organism>
<accession>A0AA47P8S8</accession>
<reference evidence="2" key="1">
    <citation type="journal article" date="2023" name="Front. Mar. Sci.">
        <title>A new Merluccius polli reference genome to investigate the effects of global change in West African waters.</title>
        <authorList>
            <person name="Mateo J.L."/>
            <person name="Blanco-Fernandez C."/>
            <person name="Garcia-Vazquez E."/>
            <person name="Machado-Schiaffino G."/>
        </authorList>
    </citation>
    <scope>NUCLEOTIDE SEQUENCE</scope>
    <source>
        <strain evidence="2">C29</strain>
        <tissue evidence="2">Fin</tissue>
    </source>
</reference>
<keyword evidence="3" id="KW-1185">Reference proteome</keyword>
<dbReference type="Gene3D" id="3.30.160.60">
    <property type="entry name" value="Classic Zinc Finger"/>
    <property type="match status" value="1"/>
</dbReference>